<feature type="non-terminal residue" evidence="2">
    <location>
        <position position="431"/>
    </location>
</feature>
<proteinExistence type="predicted"/>
<comment type="caution">
    <text evidence="2">The sequence shown here is derived from an EMBL/GenBank/DDBJ whole genome shotgun (WGS) entry which is preliminary data.</text>
</comment>
<evidence type="ECO:0000256" key="1">
    <source>
        <dbReference type="SAM" id="MobiDB-lite"/>
    </source>
</evidence>
<organism evidence="2 3">
    <name type="scientific">Coemansia thaxteri</name>
    <dbReference type="NCBI Taxonomy" id="2663907"/>
    <lineage>
        <taxon>Eukaryota</taxon>
        <taxon>Fungi</taxon>
        <taxon>Fungi incertae sedis</taxon>
        <taxon>Zoopagomycota</taxon>
        <taxon>Kickxellomycotina</taxon>
        <taxon>Kickxellomycetes</taxon>
        <taxon>Kickxellales</taxon>
        <taxon>Kickxellaceae</taxon>
        <taxon>Coemansia</taxon>
    </lineage>
</organism>
<dbReference type="Proteomes" id="UP001150907">
    <property type="component" value="Unassembled WGS sequence"/>
</dbReference>
<name>A0A9W8BGW9_9FUNG</name>
<dbReference type="EMBL" id="JANBQF010000128">
    <property type="protein sequence ID" value="KAJ2004913.1"/>
    <property type="molecule type" value="Genomic_DNA"/>
</dbReference>
<sequence length="431" mass="47921">MEMKWLSKGAQLGGQHEITQRPPPNQPVRILGQRIVADGSTSLLVEEARDFVDGLIEGLKQRRLTDRICQLYARAVLMPTVAYRLMGQALLPAEQERIAAPIYKWVKHGFGLPNTTPSSIVHHQRGANVQRLSATLAARNLEMTIRLFNGEGARVFAVVARALMRQTQGTIKFPGDILGNAHLVSASRARKRDKVGRPWLAVMARAMAEYGMTMAIPEQLGVVETGVLACLRRNPSDKVLTSLFECHVTSMEQAFVVWPQGGVHARETGHPYRNQALGNQQGSGGNHEWRRRFREECARIRSREVTVLDSWIDVNIVRRAIGQRVDRDRRELLAPWNVVRWMGSGTAAVCWDGVSRVTAHTDGSLDEHVLLGPSMGFGARIEVFAHGREQPRDIRDVKGCCREGPFSSTMAEVLAIVMAMALVPPTVRLTI</sequence>
<feature type="region of interest" description="Disordered" evidence="1">
    <location>
        <begin position="1"/>
        <end position="25"/>
    </location>
</feature>
<evidence type="ECO:0000313" key="2">
    <source>
        <dbReference type="EMBL" id="KAJ2004913.1"/>
    </source>
</evidence>
<gene>
    <name evidence="2" type="ORF">H4R26_002256</name>
</gene>
<protein>
    <submittedName>
        <fullName evidence="2">Uncharacterized protein</fullName>
    </submittedName>
</protein>
<dbReference type="OrthoDB" id="5586065at2759"/>
<reference evidence="2" key="1">
    <citation type="submission" date="2022-07" db="EMBL/GenBank/DDBJ databases">
        <title>Phylogenomic reconstructions and comparative analyses of Kickxellomycotina fungi.</title>
        <authorList>
            <person name="Reynolds N.K."/>
            <person name="Stajich J.E."/>
            <person name="Barry K."/>
            <person name="Grigoriev I.V."/>
            <person name="Crous P."/>
            <person name="Smith M.E."/>
        </authorList>
    </citation>
    <scope>NUCLEOTIDE SEQUENCE</scope>
    <source>
        <strain evidence="2">IMI 214461</strain>
    </source>
</reference>
<keyword evidence="3" id="KW-1185">Reference proteome</keyword>
<accession>A0A9W8BGW9</accession>
<evidence type="ECO:0000313" key="3">
    <source>
        <dbReference type="Proteomes" id="UP001150907"/>
    </source>
</evidence>
<dbReference type="AlphaFoldDB" id="A0A9W8BGW9"/>